<keyword evidence="1" id="KW-0812">Transmembrane</keyword>
<proteinExistence type="predicted"/>
<accession>A0A9N8ZRU4</accession>
<dbReference type="Proteomes" id="UP000789831">
    <property type="component" value="Unassembled WGS sequence"/>
</dbReference>
<dbReference type="EMBL" id="CAJVPL010000511">
    <property type="protein sequence ID" value="CAG8505071.1"/>
    <property type="molecule type" value="Genomic_DNA"/>
</dbReference>
<evidence type="ECO:0000313" key="3">
    <source>
        <dbReference type="Proteomes" id="UP000789831"/>
    </source>
</evidence>
<protein>
    <submittedName>
        <fullName evidence="2">13079_t:CDS:1</fullName>
    </submittedName>
</protein>
<reference evidence="2" key="1">
    <citation type="submission" date="2021-06" db="EMBL/GenBank/DDBJ databases">
        <authorList>
            <person name="Kallberg Y."/>
            <person name="Tangrot J."/>
            <person name="Rosling A."/>
        </authorList>
    </citation>
    <scope>NUCLEOTIDE SEQUENCE</scope>
    <source>
        <strain evidence="2">MT106</strain>
    </source>
</reference>
<evidence type="ECO:0000256" key="1">
    <source>
        <dbReference type="SAM" id="Phobius"/>
    </source>
</evidence>
<feature type="transmembrane region" description="Helical" evidence="1">
    <location>
        <begin position="20"/>
        <end position="40"/>
    </location>
</feature>
<name>A0A9N8ZRU4_9GLOM</name>
<keyword evidence="1" id="KW-0472">Membrane</keyword>
<keyword evidence="1" id="KW-1133">Transmembrane helix</keyword>
<sequence>MKMIEIAECCNINSSTSHSLMPHFGVSFGIASFLFLSYFCRPELLEFQVEVVAGVVASVVCRWFPLEIIVDEELPLDIDFENEPDGLEYYIRKLGIHDLGNNSHSRTASTFSKAEVKPTESRKEIISEIYYK</sequence>
<evidence type="ECO:0000313" key="2">
    <source>
        <dbReference type="EMBL" id="CAG8505071.1"/>
    </source>
</evidence>
<organism evidence="2 3">
    <name type="scientific">Ambispora gerdemannii</name>
    <dbReference type="NCBI Taxonomy" id="144530"/>
    <lineage>
        <taxon>Eukaryota</taxon>
        <taxon>Fungi</taxon>
        <taxon>Fungi incertae sedis</taxon>
        <taxon>Mucoromycota</taxon>
        <taxon>Glomeromycotina</taxon>
        <taxon>Glomeromycetes</taxon>
        <taxon>Archaeosporales</taxon>
        <taxon>Ambisporaceae</taxon>
        <taxon>Ambispora</taxon>
    </lineage>
</organism>
<keyword evidence="3" id="KW-1185">Reference proteome</keyword>
<dbReference type="AlphaFoldDB" id="A0A9N8ZRU4"/>
<comment type="caution">
    <text evidence="2">The sequence shown here is derived from an EMBL/GenBank/DDBJ whole genome shotgun (WGS) entry which is preliminary data.</text>
</comment>
<gene>
    <name evidence="2" type="ORF">AGERDE_LOCUS4449</name>
</gene>